<comment type="caution">
    <text evidence="1">The sequence shown here is derived from an EMBL/GenBank/DDBJ whole genome shotgun (WGS) entry which is preliminary data.</text>
</comment>
<proteinExistence type="predicted"/>
<keyword evidence="2" id="KW-1185">Reference proteome</keyword>
<evidence type="ECO:0000313" key="2">
    <source>
        <dbReference type="Proteomes" id="UP000054995"/>
    </source>
</evidence>
<accession>A0A0V1FS77</accession>
<dbReference type="EMBL" id="JYDT01000038">
    <property type="protein sequence ID" value="KRY88798.1"/>
    <property type="molecule type" value="Genomic_DNA"/>
</dbReference>
<evidence type="ECO:0000313" key="1">
    <source>
        <dbReference type="EMBL" id="KRY88798.1"/>
    </source>
</evidence>
<dbReference type="AlphaFoldDB" id="A0A0V1FS77"/>
<gene>
    <name evidence="1" type="ORF">T4D_983</name>
</gene>
<sequence length="65" mass="7355">MAYALNDRDPKLISVCKRIASQLLGHLITNKKLKHRASSRGHVLVGRKALTVQCLIHFFTQLCLQ</sequence>
<name>A0A0V1FS77_TRIPS</name>
<protein>
    <submittedName>
        <fullName evidence="1">Uncharacterized protein</fullName>
    </submittedName>
</protein>
<dbReference type="Proteomes" id="UP000054995">
    <property type="component" value="Unassembled WGS sequence"/>
</dbReference>
<reference evidence="1 2" key="1">
    <citation type="submission" date="2015-01" db="EMBL/GenBank/DDBJ databases">
        <title>Evolution of Trichinella species and genotypes.</title>
        <authorList>
            <person name="Korhonen P.K."/>
            <person name="Edoardo P."/>
            <person name="Giuseppe L.R."/>
            <person name="Gasser R.B."/>
        </authorList>
    </citation>
    <scope>NUCLEOTIDE SEQUENCE [LARGE SCALE GENOMIC DNA]</scope>
    <source>
        <strain evidence="1">ISS470</strain>
    </source>
</reference>
<organism evidence="1 2">
    <name type="scientific">Trichinella pseudospiralis</name>
    <name type="common">Parasitic roundworm</name>
    <dbReference type="NCBI Taxonomy" id="6337"/>
    <lineage>
        <taxon>Eukaryota</taxon>
        <taxon>Metazoa</taxon>
        <taxon>Ecdysozoa</taxon>
        <taxon>Nematoda</taxon>
        <taxon>Enoplea</taxon>
        <taxon>Dorylaimia</taxon>
        <taxon>Trichinellida</taxon>
        <taxon>Trichinellidae</taxon>
        <taxon>Trichinella</taxon>
    </lineage>
</organism>